<dbReference type="Pfam" id="PF00156">
    <property type="entry name" value="Pribosyltran"/>
    <property type="match status" value="1"/>
</dbReference>
<dbReference type="Gene3D" id="3.40.50.2020">
    <property type="match status" value="1"/>
</dbReference>
<keyword evidence="8 15" id="KW-0808">Transferase</keyword>
<dbReference type="InterPro" id="IPR029057">
    <property type="entry name" value="PRTase-like"/>
</dbReference>
<evidence type="ECO:0000256" key="10">
    <source>
        <dbReference type="ARBA" id="ARBA00022726"/>
    </source>
</evidence>
<dbReference type="CDD" id="cd06223">
    <property type="entry name" value="PRTases_typeI"/>
    <property type="match status" value="1"/>
</dbReference>
<comment type="catalytic activity">
    <reaction evidence="13">
        <text>GMP + diphosphate = guanine + 5-phospho-alpha-D-ribose 1-diphosphate</text>
        <dbReference type="Rhea" id="RHEA:25424"/>
        <dbReference type="ChEBI" id="CHEBI:16235"/>
        <dbReference type="ChEBI" id="CHEBI:33019"/>
        <dbReference type="ChEBI" id="CHEBI:58017"/>
        <dbReference type="ChEBI" id="CHEBI:58115"/>
        <dbReference type="EC" id="2.4.2.8"/>
    </reaction>
    <physiologicalReaction direction="right-to-left" evidence="13">
        <dbReference type="Rhea" id="RHEA:25426"/>
    </physiologicalReaction>
</comment>
<evidence type="ECO:0000256" key="8">
    <source>
        <dbReference type="ARBA" id="ARBA00022679"/>
    </source>
</evidence>
<evidence type="ECO:0000256" key="3">
    <source>
        <dbReference type="ARBA" id="ARBA00004669"/>
    </source>
</evidence>
<evidence type="ECO:0000256" key="7">
    <source>
        <dbReference type="ARBA" id="ARBA00022676"/>
    </source>
</evidence>
<gene>
    <name evidence="17" type="ORF">SAMN06265339_0892</name>
</gene>
<accession>A0ABY1NKC5</accession>
<dbReference type="EMBL" id="FXUB01000002">
    <property type="protein sequence ID" value="SMP11193.1"/>
    <property type="molecule type" value="Genomic_DNA"/>
</dbReference>
<evidence type="ECO:0000256" key="2">
    <source>
        <dbReference type="ARBA" id="ARBA00004496"/>
    </source>
</evidence>
<keyword evidence="11 15" id="KW-0547">Nucleotide-binding</keyword>
<evidence type="ECO:0000256" key="1">
    <source>
        <dbReference type="ARBA" id="ARBA00001946"/>
    </source>
</evidence>
<reference evidence="17 18" key="1">
    <citation type="submission" date="2017-05" db="EMBL/GenBank/DDBJ databases">
        <authorList>
            <person name="Varghese N."/>
            <person name="Submissions S."/>
        </authorList>
    </citation>
    <scope>NUCLEOTIDE SEQUENCE [LARGE SCALE GENOMIC DNA]</scope>
    <source>
        <strain evidence="17 18">DSM 15522</strain>
    </source>
</reference>
<dbReference type="GO" id="GO:0016757">
    <property type="term" value="F:glycosyltransferase activity"/>
    <property type="evidence" value="ECO:0007669"/>
    <property type="project" value="UniProtKB-KW"/>
</dbReference>
<dbReference type="InterPro" id="IPR050408">
    <property type="entry name" value="HGPRT"/>
</dbReference>
<keyword evidence="9 15" id="KW-0479">Metal-binding</keyword>
<evidence type="ECO:0000256" key="12">
    <source>
        <dbReference type="ARBA" id="ARBA00022842"/>
    </source>
</evidence>
<evidence type="ECO:0000313" key="17">
    <source>
        <dbReference type="EMBL" id="SMP11193.1"/>
    </source>
</evidence>
<evidence type="ECO:0000256" key="14">
    <source>
        <dbReference type="ARBA" id="ARBA00049402"/>
    </source>
</evidence>
<dbReference type="InterPro" id="IPR005904">
    <property type="entry name" value="Hxn_phspho_trans"/>
</dbReference>
<protein>
    <recommendedName>
        <fullName evidence="5 15">Hypoxanthine phosphoribosyltransferase</fullName>
        <ecNumber evidence="5 15">2.4.2.8</ecNumber>
    </recommendedName>
</protein>
<name>A0ABY1NKC5_9BACT</name>
<feature type="domain" description="Phosphoribosyltransferase" evidence="16">
    <location>
        <begin position="11"/>
        <end position="154"/>
    </location>
</feature>
<dbReference type="PANTHER" id="PTHR43340:SF1">
    <property type="entry name" value="HYPOXANTHINE PHOSPHORIBOSYLTRANSFERASE"/>
    <property type="match status" value="1"/>
</dbReference>
<proteinExistence type="inferred from homology"/>
<keyword evidence="7 15" id="KW-0328">Glycosyltransferase</keyword>
<comment type="subcellular location">
    <subcellularLocation>
        <location evidence="2 15">Cytoplasm</location>
    </subcellularLocation>
</comment>
<keyword evidence="10 15" id="KW-0660">Purine salvage</keyword>
<dbReference type="PANTHER" id="PTHR43340">
    <property type="entry name" value="HYPOXANTHINE-GUANINE PHOSPHORIBOSYLTRANSFERASE"/>
    <property type="match status" value="1"/>
</dbReference>
<evidence type="ECO:0000256" key="6">
    <source>
        <dbReference type="ARBA" id="ARBA00022490"/>
    </source>
</evidence>
<evidence type="ECO:0000256" key="4">
    <source>
        <dbReference type="ARBA" id="ARBA00008391"/>
    </source>
</evidence>
<evidence type="ECO:0000256" key="9">
    <source>
        <dbReference type="ARBA" id="ARBA00022723"/>
    </source>
</evidence>
<keyword evidence="12 15" id="KW-0460">Magnesium</keyword>
<organism evidence="17 18">
    <name type="scientific">Desulfurobacterium pacificum</name>
    <dbReference type="NCBI Taxonomy" id="240166"/>
    <lineage>
        <taxon>Bacteria</taxon>
        <taxon>Pseudomonadati</taxon>
        <taxon>Aquificota</taxon>
        <taxon>Aquificia</taxon>
        <taxon>Desulfurobacteriales</taxon>
        <taxon>Desulfurobacteriaceae</taxon>
        <taxon>Desulfurobacterium</taxon>
    </lineage>
</organism>
<keyword evidence="18" id="KW-1185">Reference proteome</keyword>
<dbReference type="EC" id="2.4.2.8" evidence="5 15"/>
<evidence type="ECO:0000256" key="5">
    <source>
        <dbReference type="ARBA" id="ARBA00011895"/>
    </source>
</evidence>
<comment type="cofactor">
    <cofactor evidence="1 15">
        <name>Mg(2+)</name>
        <dbReference type="ChEBI" id="CHEBI:18420"/>
    </cofactor>
</comment>
<evidence type="ECO:0000256" key="13">
    <source>
        <dbReference type="ARBA" id="ARBA00048811"/>
    </source>
</evidence>
<comment type="catalytic activity">
    <reaction evidence="14">
        <text>IMP + diphosphate = hypoxanthine + 5-phospho-alpha-D-ribose 1-diphosphate</text>
        <dbReference type="Rhea" id="RHEA:17973"/>
        <dbReference type="ChEBI" id="CHEBI:17368"/>
        <dbReference type="ChEBI" id="CHEBI:33019"/>
        <dbReference type="ChEBI" id="CHEBI:58017"/>
        <dbReference type="ChEBI" id="CHEBI:58053"/>
        <dbReference type="EC" id="2.4.2.8"/>
    </reaction>
    <physiologicalReaction direction="right-to-left" evidence="14">
        <dbReference type="Rhea" id="RHEA:17975"/>
    </physiologicalReaction>
</comment>
<dbReference type="RefSeq" id="WP_283400377.1">
    <property type="nucleotide sequence ID" value="NZ_FXUB01000002.1"/>
</dbReference>
<dbReference type="NCBIfam" id="TIGR01203">
    <property type="entry name" value="HGPRTase"/>
    <property type="match status" value="1"/>
</dbReference>
<comment type="pathway">
    <text evidence="3 15">Purine metabolism; IMP biosynthesis via salvage pathway; IMP from hypoxanthine: step 1/1.</text>
</comment>
<comment type="similarity">
    <text evidence="4 15">Belongs to the purine/pyrimidine phosphoribosyltransferase family.</text>
</comment>
<dbReference type="SUPFAM" id="SSF53271">
    <property type="entry name" value="PRTase-like"/>
    <property type="match status" value="1"/>
</dbReference>
<sequence length="175" mass="19920">MKLKKLIAEGEIKEKTEKLAKEITKTFNGEPITVISLLKGAFIFTADILRNLKNVEAVEFVRVKSYSGTQKKETKLHFPKDLTLKGKNVLILDDIFDTGESLETVVKEVEKQKPKKLKTCVLLDKQVEKNVDIYPDFVGFKIPDKFVVGYGLDYNELFRELPYVAYIEGDEDGQG</sequence>
<evidence type="ECO:0000259" key="16">
    <source>
        <dbReference type="Pfam" id="PF00156"/>
    </source>
</evidence>
<evidence type="ECO:0000256" key="15">
    <source>
        <dbReference type="RuleBase" id="RU364099"/>
    </source>
</evidence>
<keyword evidence="6 15" id="KW-0963">Cytoplasm</keyword>
<comment type="caution">
    <text evidence="17">The sequence shown here is derived from an EMBL/GenBank/DDBJ whole genome shotgun (WGS) entry which is preliminary data.</text>
</comment>
<dbReference type="Proteomes" id="UP001157911">
    <property type="component" value="Unassembled WGS sequence"/>
</dbReference>
<dbReference type="InterPro" id="IPR000836">
    <property type="entry name" value="PRTase_dom"/>
</dbReference>
<evidence type="ECO:0000256" key="11">
    <source>
        <dbReference type="ARBA" id="ARBA00022741"/>
    </source>
</evidence>
<evidence type="ECO:0000313" key="18">
    <source>
        <dbReference type="Proteomes" id="UP001157911"/>
    </source>
</evidence>